<evidence type="ECO:0000313" key="4">
    <source>
        <dbReference type="Proteomes" id="UP001165065"/>
    </source>
</evidence>
<evidence type="ECO:0000256" key="1">
    <source>
        <dbReference type="SAM" id="MobiDB-lite"/>
    </source>
</evidence>
<feature type="compositionally biased region" description="Basic residues" evidence="1">
    <location>
        <begin position="607"/>
        <end position="616"/>
    </location>
</feature>
<feature type="compositionally biased region" description="Basic and acidic residues" evidence="1">
    <location>
        <begin position="281"/>
        <end position="295"/>
    </location>
</feature>
<comment type="caution">
    <text evidence="3">The sequence shown here is derived from an EMBL/GenBank/DDBJ whole genome shotgun (WGS) entry which is preliminary data.</text>
</comment>
<feature type="compositionally biased region" description="Acidic residues" evidence="1">
    <location>
        <begin position="191"/>
        <end position="200"/>
    </location>
</feature>
<reference evidence="4" key="1">
    <citation type="journal article" date="2023" name="Commun. Biol.">
        <title>Genome analysis of Parmales, the sister group of diatoms, reveals the evolutionary specialization of diatoms from phago-mixotrophs to photoautotrophs.</title>
        <authorList>
            <person name="Ban H."/>
            <person name="Sato S."/>
            <person name="Yoshikawa S."/>
            <person name="Yamada K."/>
            <person name="Nakamura Y."/>
            <person name="Ichinomiya M."/>
            <person name="Sato N."/>
            <person name="Blanc-Mathieu R."/>
            <person name="Endo H."/>
            <person name="Kuwata A."/>
            <person name="Ogata H."/>
        </authorList>
    </citation>
    <scope>NUCLEOTIDE SEQUENCE [LARGE SCALE GENOMIC DNA]</scope>
</reference>
<dbReference type="Gene3D" id="2.60.200.20">
    <property type="match status" value="1"/>
</dbReference>
<evidence type="ECO:0000259" key="2">
    <source>
        <dbReference type="PROSITE" id="PS50006"/>
    </source>
</evidence>
<dbReference type="PANTHER" id="PTHR23308">
    <property type="entry name" value="NUCLEAR INHIBITOR OF PROTEIN PHOSPHATASE-1"/>
    <property type="match status" value="1"/>
</dbReference>
<feature type="compositionally biased region" description="Acidic residues" evidence="1">
    <location>
        <begin position="208"/>
        <end position="218"/>
    </location>
</feature>
<feature type="region of interest" description="Disordered" evidence="1">
    <location>
        <begin position="447"/>
        <end position="616"/>
    </location>
</feature>
<feature type="region of interest" description="Disordered" evidence="1">
    <location>
        <begin position="171"/>
        <end position="374"/>
    </location>
</feature>
<gene>
    <name evidence="3" type="ORF">TrCOL_g3086</name>
</gene>
<dbReference type="EMBL" id="BRYA01000200">
    <property type="protein sequence ID" value="GMI43804.1"/>
    <property type="molecule type" value="Genomic_DNA"/>
</dbReference>
<evidence type="ECO:0000313" key="3">
    <source>
        <dbReference type="EMBL" id="GMI43804.1"/>
    </source>
</evidence>
<feature type="compositionally biased region" description="Polar residues" evidence="1">
    <location>
        <begin position="596"/>
        <end position="605"/>
    </location>
</feature>
<dbReference type="OrthoDB" id="444265at2759"/>
<dbReference type="AlphaFoldDB" id="A0A9W7GH00"/>
<dbReference type="SUPFAM" id="SSF49879">
    <property type="entry name" value="SMAD/FHA domain"/>
    <property type="match status" value="1"/>
</dbReference>
<feature type="domain" description="FHA" evidence="2">
    <location>
        <begin position="56"/>
        <end position="111"/>
    </location>
</feature>
<feature type="compositionally biased region" description="Pro residues" evidence="1">
    <location>
        <begin position="508"/>
        <end position="523"/>
    </location>
</feature>
<feature type="compositionally biased region" description="Basic and acidic residues" evidence="1">
    <location>
        <begin position="178"/>
        <end position="190"/>
    </location>
</feature>
<dbReference type="InterPro" id="IPR000253">
    <property type="entry name" value="FHA_dom"/>
</dbReference>
<accession>A0A9W7GH00</accession>
<dbReference type="PROSITE" id="PS50006">
    <property type="entry name" value="FHA_DOMAIN"/>
    <property type="match status" value="1"/>
</dbReference>
<feature type="compositionally biased region" description="Basic and acidic residues" evidence="1">
    <location>
        <begin position="219"/>
        <end position="228"/>
    </location>
</feature>
<dbReference type="Proteomes" id="UP001165065">
    <property type="component" value="Unassembled WGS sequence"/>
</dbReference>
<dbReference type="InterPro" id="IPR008984">
    <property type="entry name" value="SMAD_FHA_dom_sf"/>
</dbReference>
<sequence>MSIPSPSWRVQPVPSGWYIEAIKRGVVRGTLELGTSTLSDEVERKFLIESGNQGQFRIGRDDDQCEIGISSSLASRVHSVLHFRRINSTITLPYIYDCGSTHGVFLNTKERNRIPPNMHTELYSGDILQFGYESPAEGMLYFLKHNPGGEGGELTRDEVFGILQEVKRGRQVISTTHGEGRREERRGEKEEEKEEDEEVEVTWGMQEDAVEEDEEGEGGESKGVEELLKMPTSELPRSQQKSHERLLTKGRKLENLKVELERIEAKRDGSEDGSLSAGQENRAEQNRSSIEKLEGELAEIARGINEGMGNKGGGERAAKKRVKQDMEEEDDDFYDRTGRGGGENLGASTGSQGGEGEADLRRRRGKYLDGIEKNRNEREGLETRKRKLMAEMTMAEVDEDEIEVYVKKEQIEEVEKGKHKLDNEDRRLRGEIEACEKLLDIVNESWREEKKEGGVKGAADASVGMMGAPPAKRMKVTVEEAKGTMGAPPMKSKGVEMPPLPKSKGVEMPPPPKSKGVEMPPPLKAQAAMAPPAKAQAAVPSPQMRNPNKKKPISTAELLQRHANKKQTLGPAKPPPSAAMAVGKESDDKKIEWQAPQGQDGSGMNTKLHKKFAGRY</sequence>
<keyword evidence="4" id="KW-1185">Reference proteome</keyword>
<dbReference type="SMART" id="SM00240">
    <property type="entry name" value="FHA"/>
    <property type="match status" value="1"/>
</dbReference>
<organism evidence="3 4">
    <name type="scientific">Triparma columacea</name>
    <dbReference type="NCBI Taxonomy" id="722753"/>
    <lineage>
        <taxon>Eukaryota</taxon>
        <taxon>Sar</taxon>
        <taxon>Stramenopiles</taxon>
        <taxon>Ochrophyta</taxon>
        <taxon>Bolidophyceae</taxon>
        <taxon>Parmales</taxon>
        <taxon>Triparmaceae</taxon>
        <taxon>Triparma</taxon>
    </lineage>
</organism>
<feature type="compositionally biased region" description="Basic and acidic residues" evidence="1">
    <location>
        <begin position="241"/>
        <end position="270"/>
    </location>
</feature>
<name>A0A9W7GH00_9STRA</name>
<feature type="compositionally biased region" description="Low complexity" evidence="1">
    <location>
        <begin position="524"/>
        <end position="538"/>
    </location>
</feature>
<dbReference type="InterPro" id="IPR050923">
    <property type="entry name" value="Cell_Proc_Reg/RNA_Proc"/>
</dbReference>
<protein>
    <recommendedName>
        <fullName evidence="2">FHA domain-containing protein</fullName>
    </recommendedName>
</protein>
<dbReference type="Pfam" id="PF00498">
    <property type="entry name" value="FHA"/>
    <property type="match status" value="1"/>
</dbReference>
<proteinExistence type="predicted"/>